<dbReference type="OrthoDB" id="652091at2759"/>
<dbReference type="RefSeq" id="XP_009049156.1">
    <property type="nucleotide sequence ID" value="XM_009050908.1"/>
</dbReference>
<evidence type="ECO:0000256" key="3">
    <source>
        <dbReference type="ARBA" id="ARBA00023004"/>
    </source>
</evidence>
<keyword evidence="1" id="KW-0349">Heme</keyword>
<organism evidence="4 5">
    <name type="scientific">Lottia gigantea</name>
    <name type="common">Giant owl limpet</name>
    <dbReference type="NCBI Taxonomy" id="225164"/>
    <lineage>
        <taxon>Eukaryota</taxon>
        <taxon>Metazoa</taxon>
        <taxon>Spiralia</taxon>
        <taxon>Lophotrochozoa</taxon>
        <taxon>Mollusca</taxon>
        <taxon>Gastropoda</taxon>
        <taxon>Patellogastropoda</taxon>
        <taxon>Lottioidea</taxon>
        <taxon>Lottiidae</taxon>
        <taxon>Lottia</taxon>
    </lineage>
</organism>
<dbReference type="GO" id="GO:0006788">
    <property type="term" value="P:heme oxidation"/>
    <property type="evidence" value="ECO:0007669"/>
    <property type="project" value="InterPro"/>
</dbReference>
<evidence type="ECO:0000256" key="1">
    <source>
        <dbReference type="ARBA" id="ARBA00022617"/>
    </source>
</evidence>
<dbReference type="PRINTS" id="PR00088">
    <property type="entry name" value="HAEMOXYGNASE"/>
</dbReference>
<dbReference type="Gene3D" id="1.20.910.10">
    <property type="entry name" value="Heme oxygenase-like"/>
    <property type="match status" value="1"/>
</dbReference>
<evidence type="ECO:0000313" key="4">
    <source>
        <dbReference type="EMBL" id="ESP00157.1"/>
    </source>
</evidence>
<dbReference type="CTD" id="20252503"/>
<dbReference type="AlphaFoldDB" id="V4B1G1"/>
<protein>
    <submittedName>
        <fullName evidence="4">Uncharacterized protein</fullName>
    </submittedName>
</protein>
<evidence type="ECO:0000256" key="2">
    <source>
        <dbReference type="ARBA" id="ARBA00022723"/>
    </source>
</evidence>
<dbReference type="GO" id="GO:0004392">
    <property type="term" value="F:heme oxygenase (decyclizing) activity"/>
    <property type="evidence" value="ECO:0007669"/>
    <property type="project" value="InterPro"/>
</dbReference>
<name>V4B1G1_LOTGI</name>
<dbReference type="SUPFAM" id="SSF48613">
    <property type="entry name" value="Heme oxygenase-like"/>
    <property type="match status" value="1"/>
</dbReference>
<reference evidence="4 5" key="1">
    <citation type="journal article" date="2013" name="Nature">
        <title>Insights into bilaterian evolution from three spiralian genomes.</title>
        <authorList>
            <person name="Simakov O."/>
            <person name="Marletaz F."/>
            <person name="Cho S.J."/>
            <person name="Edsinger-Gonzales E."/>
            <person name="Havlak P."/>
            <person name="Hellsten U."/>
            <person name="Kuo D.H."/>
            <person name="Larsson T."/>
            <person name="Lv J."/>
            <person name="Arendt D."/>
            <person name="Savage R."/>
            <person name="Osoegawa K."/>
            <person name="de Jong P."/>
            <person name="Grimwood J."/>
            <person name="Chapman J.A."/>
            <person name="Shapiro H."/>
            <person name="Aerts A."/>
            <person name="Otillar R.P."/>
            <person name="Terry A.Y."/>
            <person name="Boore J.L."/>
            <person name="Grigoriev I.V."/>
            <person name="Lindberg D.R."/>
            <person name="Seaver E.C."/>
            <person name="Weisblat D.A."/>
            <person name="Putnam N.H."/>
            <person name="Rokhsar D.S."/>
        </authorList>
    </citation>
    <scope>NUCLEOTIDE SEQUENCE [LARGE SCALE GENOMIC DNA]</scope>
</reference>
<dbReference type="KEGG" id="lgi:LOTGIDRAFT_81155"/>
<keyword evidence="5" id="KW-1185">Reference proteome</keyword>
<dbReference type="InterPro" id="IPR016084">
    <property type="entry name" value="Haem_Oase-like_multi-hlx"/>
</dbReference>
<accession>V4B1G1</accession>
<dbReference type="Pfam" id="PF01126">
    <property type="entry name" value="Heme_oxygenase"/>
    <property type="match status" value="1"/>
</dbReference>
<dbReference type="GeneID" id="20252503"/>
<proteinExistence type="predicted"/>
<dbReference type="STRING" id="225164.V4B1G1"/>
<evidence type="ECO:0000313" key="5">
    <source>
        <dbReference type="Proteomes" id="UP000030746"/>
    </source>
</evidence>
<dbReference type="Proteomes" id="UP000030746">
    <property type="component" value="Unassembled WGS sequence"/>
</dbReference>
<dbReference type="PANTHER" id="PTHR10720:SF0">
    <property type="entry name" value="HEME OXYGENASE"/>
    <property type="match status" value="1"/>
</dbReference>
<dbReference type="GO" id="GO:0046872">
    <property type="term" value="F:metal ion binding"/>
    <property type="evidence" value="ECO:0007669"/>
    <property type="project" value="UniProtKB-KW"/>
</dbReference>
<feature type="non-terminal residue" evidence="4">
    <location>
        <position position="92"/>
    </location>
</feature>
<dbReference type="EMBL" id="KB200837">
    <property type="protein sequence ID" value="ESP00157.1"/>
    <property type="molecule type" value="Genomic_DNA"/>
</dbReference>
<dbReference type="InterPro" id="IPR002051">
    <property type="entry name" value="Haem_Oase"/>
</dbReference>
<dbReference type="CDD" id="cd19165">
    <property type="entry name" value="HemeO"/>
    <property type="match status" value="1"/>
</dbReference>
<dbReference type="InterPro" id="IPR016053">
    <property type="entry name" value="Haem_Oase-like"/>
</dbReference>
<gene>
    <name evidence="4" type="ORF">LOTGIDRAFT_81155</name>
</gene>
<sequence length="92" mass="11023">ENRPSLLLSHHFIRYFGDLSGGQVLKYKMRKRFQLSENDDNGLQFYEFKNIENSNKFMKFYINRMNGLEMSSSTYNEVLEEARNVFQLNIDL</sequence>
<feature type="non-terminal residue" evidence="4">
    <location>
        <position position="1"/>
    </location>
</feature>
<keyword evidence="3" id="KW-0408">Iron</keyword>
<dbReference type="PANTHER" id="PTHR10720">
    <property type="entry name" value="HEME OXYGENASE"/>
    <property type="match status" value="1"/>
</dbReference>
<keyword evidence="2" id="KW-0479">Metal-binding</keyword>